<feature type="binding site" evidence="6">
    <location>
        <position position="94"/>
    </location>
    <ligand>
        <name>Fe cation</name>
        <dbReference type="ChEBI" id="CHEBI:24875"/>
    </ligand>
</feature>
<feature type="binding site" evidence="6">
    <location>
        <position position="140"/>
    </location>
    <ligand>
        <name>Fe cation</name>
        <dbReference type="ChEBI" id="CHEBI:24875"/>
    </ligand>
</feature>
<dbReference type="PANTHER" id="PTHR10458:SF2">
    <property type="entry name" value="PEPTIDE DEFORMYLASE, MITOCHONDRIAL"/>
    <property type="match status" value="1"/>
</dbReference>
<evidence type="ECO:0000313" key="7">
    <source>
        <dbReference type="EMBL" id="GAA0245606.1"/>
    </source>
</evidence>
<dbReference type="Proteomes" id="UP001500416">
    <property type="component" value="Unassembled WGS sequence"/>
</dbReference>
<evidence type="ECO:0000256" key="1">
    <source>
        <dbReference type="ARBA" id="ARBA00010759"/>
    </source>
</evidence>
<reference evidence="7 8" key="1">
    <citation type="journal article" date="2019" name="Int. J. Syst. Evol. Microbiol.">
        <title>The Global Catalogue of Microorganisms (GCM) 10K type strain sequencing project: providing services to taxonomists for standard genome sequencing and annotation.</title>
        <authorList>
            <consortium name="The Broad Institute Genomics Platform"/>
            <consortium name="The Broad Institute Genome Sequencing Center for Infectious Disease"/>
            <person name="Wu L."/>
            <person name="Ma J."/>
        </authorList>
    </citation>
    <scope>NUCLEOTIDE SEQUENCE [LARGE SCALE GENOMIC DNA]</scope>
    <source>
        <strain evidence="7 8">JCM 3380</strain>
    </source>
</reference>
<dbReference type="SUPFAM" id="SSF56420">
    <property type="entry name" value="Peptide deformylase"/>
    <property type="match status" value="1"/>
</dbReference>
<keyword evidence="2 6" id="KW-0479">Metal-binding</keyword>
<evidence type="ECO:0000256" key="6">
    <source>
        <dbReference type="HAMAP-Rule" id="MF_00163"/>
    </source>
</evidence>
<feature type="active site" evidence="6">
    <location>
        <position position="137"/>
    </location>
</feature>
<name>A0ABN0UC14_9PSEU</name>
<comment type="cofactor">
    <cofactor evidence="6">
        <name>Fe(2+)</name>
        <dbReference type="ChEBI" id="CHEBI:29033"/>
    </cofactor>
    <text evidence="6">Binds 1 Fe(2+) ion.</text>
</comment>
<dbReference type="NCBIfam" id="TIGR00079">
    <property type="entry name" value="pept_deformyl"/>
    <property type="match status" value="1"/>
</dbReference>
<gene>
    <name evidence="6" type="primary">def</name>
    <name evidence="7" type="ORF">GCM10010492_51280</name>
</gene>
<dbReference type="Pfam" id="PF01327">
    <property type="entry name" value="Pep_deformylase"/>
    <property type="match status" value="1"/>
</dbReference>
<comment type="caution">
    <text evidence="7">The sequence shown here is derived from an EMBL/GenBank/DDBJ whole genome shotgun (WGS) entry which is preliminary data.</text>
</comment>
<evidence type="ECO:0000256" key="4">
    <source>
        <dbReference type="ARBA" id="ARBA00022917"/>
    </source>
</evidence>
<evidence type="ECO:0000256" key="3">
    <source>
        <dbReference type="ARBA" id="ARBA00022801"/>
    </source>
</evidence>
<protein>
    <recommendedName>
        <fullName evidence="6">Peptide deformylase</fullName>
        <shortName evidence="6">PDF</shortName>
        <ecNumber evidence="6">3.5.1.88</ecNumber>
    </recommendedName>
    <alternativeName>
        <fullName evidence="6">Polypeptide deformylase</fullName>
    </alternativeName>
</protein>
<comment type="similarity">
    <text evidence="1 6">Belongs to the polypeptide deformylase family.</text>
</comment>
<dbReference type="EC" id="3.5.1.88" evidence="6"/>
<dbReference type="HAMAP" id="MF_00163">
    <property type="entry name" value="Pep_deformylase"/>
    <property type="match status" value="1"/>
</dbReference>
<dbReference type="PANTHER" id="PTHR10458">
    <property type="entry name" value="PEPTIDE DEFORMYLASE"/>
    <property type="match status" value="1"/>
</dbReference>
<dbReference type="InterPro" id="IPR036821">
    <property type="entry name" value="Peptide_deformylase_sf"/>
</dbReference>
<accession>A0ABN0UC14</accession>
<sequence length="175" mass="18921">MIEVGPRPPIVLFGQPVLHTPTRAVTEFDTALERLVDAMFTTMAAAPGAGLAANQVGVDLRVFVYDCGPEGKGCVVNPVLERLPGGLRDGEEGCLSIPGLSYPTPRARRVRCTGHNLDGSALDITAEGYLARAFQHEVDHLDGKVYLERLGGKARRRAEGDVETAPWRGRPLRHV</sequence>
<keyword evidence="3 6" id="KW-0378">Hydrolase</keyword>
<evidence type="ECO:0000313" key="8">
    <source>
        <dbReference type="Proteomes" id="UP001500416"/>
    </source>
</evidence>
<dbReference type="RefSeq" id="WP_343936435.1">
    <property type="nucleotide sequence ID" value="NZ_BAAABU010000013.1"/>
</dbReference>
<dbReference type="Gene3D" id="3.90.45.10">
    <property type="entry name" value="Peptide deformylase"/>
    <property type="match status" value="1"/>
</dbReference>
<comment type="function">
    <text evidence="6">Removes the formyl group from the N-terminal Met of newly synthesized proteins. Requires at least a dipeptide for an efficient rate of reaction. N-terminal L-methionine is a prerequisite for activity but the enzyme has broad specificity at other positions.</text>
</comment>
<keyword evidence="5 6" id="KW-0408">Iron</keyword>
<comment type="catalytic activity">
    <reaction evidence="6">
        <text>N-terminal N-formyl-L-methionyl-[peptide] + H2O = N-terminal L-methionyl-[peptide] + formate</text>
        <dbReference type="Rhea" id="RHEA:24420"/>
        <dbReference type="Rhea" id="RHEA-COMP:10639"/>
        <dbReference type="Rhea" id="RHEA-COMP:10640"/>
        <dbReference type="ChEBI" id="CHEBI:15377"/>
        <dbReference type="ChEBI" id="CHEBI:15740"/>
        <dbReference type="ChEBI" id="CHEBI:49298"/>
        <dbReference type="ChEBI" id="CHEBI:64731"/>
        <dbReference type="EC" id="3.5.1.88"/>
    </reaction>
</comment>
<dbReference type="PIRSF" id="PIRSF004749">
    <property type="entry name" value="Pep_def"/>
    <property type="match status" value="1"/>
</dbReference>
<dbReference type="PRINTS" id="PR01576">
    <property type="entry name" value="PDEFORMYLASE"/>
</dbReference>
<feature type="binding site" evidence="6">
    <location>
        <position position="136"/>
    </location>
    <ligand>
        <name>Fe cation</name>
        <dbReference type="ChEBI" id="CHEBI:24875"/>
    </ligand>
</feature>
<organism evidence="7 8">
    <name type="scientific">Saccharothrix mutabilis subsp. mutabilis</name>
    <dbReference type="NCBI Taxonomy" id="66855"/>
    <lineage>
        <taxon>Bacteria</taxon>
        <taxon>Bacillati</taxon>
        <taxon>Actinomycetota</taxon>
        <taxon>Actinomycetes</taxon>
        <taxon>Pseudonocardiales</taxon>
        <taxon>Pseudonocardiaceae</taxon>
        <taxon>Saccharothrix</taxon>
    </lineage>
</organism>
<keyword evidence="8" id="KW-1185">Reference proteome</keyword>
<dbReference type="InterPro" id="IPR023635">
    <property type="entry name" value="Peptide_deformylase"/>
</dbReference>
<dbReference type="CDD" id="cd00487">
    <property type="entry name" value="Pep_deformylase"/>
    <property type="match status" value="1"/>
</dbReference>
<dbReference type="EMBL" id="BAAABU010000013">
    <property type="protein sequence ID" value="GAA0245606.1"/>
    <property type="molecule type" value="Genomic_DNA"/>
</dbReference>
<proteinExistence type="inferred from homology"/>
<dbReference type="NCBIfam" id="NF001159">
    <property type="entry name" value="PRK00150.1-3"/>
    <property type="match status" value="1"/>
</dbReference>
<keyword evidence="4 6" id="KW-0648">Protein biosynthesis</keyword>
<evidence type="ECO:0000256" key="5">
    <source>
        <dbReference type="ARBA" id="ARBA00023004"/>
    </source>
</evidence>
<evidence type="ECO:0000256" key="2">
    <source>
        <dbReference type="ARBA" id="ARBA00022723"/>
    </source>
</evidence>